<dbReference type="EMBL" id="WJNH01000009">
    <property type="protein sequence ID" value="MRG87505.1"/>
    <property type="molecule type" value="Genomic_DNA"/>
</dbReference>
<dbReference type="Pfam" id="PF12698">
    <property type="entry name" value="ABC2_membrane_3"/>
    <property type="match status" value="1"/>
</dbReference>
<keyword evidence="2 5" id="KW-0812">Transmembrane</keyword>
<feature type="transmembrane region" description="Helical" evidence="5">
    <location>
        <begin position="280"/>
        <end position="298"/>
    </location>
</feature>
<dbReference type="PANTHER" id="PTHR43027">
    <property type="entry name" value="DOXORUBICIN RESISTANCE ABC TRANSPORTER PERMEASE PROTEIN DRRC-RELATED"/>
    <property type="match status" value="1"/>
</dbReference>
<dbReference type="Proteomes" id="UP000480185">
    <property type="component" value="Unassembled WGS sequence"/>
</dbReference>
<proteinExistence type="predicted"/>
<evidence type="ECO:0000259" key="6">
    <source>
        <dbReference type="PROSITE" id="PS51012"/>
    </source>
</evidence>
<keyword evidence="4 5" id="KW-0472">Membrane</keyword>
<evidence type="ECO:0000313" key="8">
    <source>
        <dbReference type="Proteomes" id="UP000480185"/>
    </source>
</evidence>
<comment type="caution">
    <text evidence="7">The sequence shown here is derived from an EMBL/GenBank/DDBJ whole genome shotgun (WGS) entry which is preliminary data.</text>
</comment>
<dbReference type="AlphaFoldDB" id="A0A6G1X9C5"/>
<evidence type="ECO:0000256" key="4">
    <source>
        <dbReference type="ARBA" id="ARBA00023136"/>
    </source>
</evidence>
<evidence type="ECO:0000256" key="3">
    <source>
        <dbReference type="ARBA" id="ARBA00022989"/>
    </source>
</evidence>
<dbReference type="GO" id="GO:0140359">
    <property type="term" value="F:ABC-type transporter activity"/>
    <property type="evidence" value="ECO:0007669"/>
    <property type="project" value="InterPro"/>
</dbReference>
<feature type="transmembrane region" description="Helical" evidence="5">
    <location>
        <begin position="169"/>
        <end position="191"/>
    </location>
</feature>
<evidence type="ECO:0000256" key="1">
    <source>
        <dbReference type="ARBA" id="ARBA00004141"/>
    </source>
</evidence>
<dbReference type="OrthoDB" id="266913at2"/>
<accession>A0A6G1X9C5</accession>
<feature type="domain" description="ABC transmembrane type-2" evidence="6">
    <location>
        <begin position="133"/>
        <end position="360"/>
    </location>
</feature>
<reference evidence="7 8" key="1">
    <citation type="submission" date="2019-11" db="EMBL/GenBank/DDBJ databases">
        <authorList>
            <person name="Li J."/>
        </authorList>
    </citation>
    <scope>NUCLEOTIDE SEQUENCE [LARGE SCALE GENOMIC DNA]</scope>
    <source>
        <strain evidence="7 8">J4</strain>
    </source>
</reference>
<dbReference type="InterPro" id="IPR013525">
    <property type="entry name" value="ABC2_TM"/>
</dbReference>
<comment type="subcellular location">
    <subcellularLocation>
        <location evidence="1">Membrane</location>
        <topology evidence="1">Multi-pass membrane protein</topology>
    </subcellularLocation>
</comment>
<feature type="transmembrane region" description="Helical" evidence="5">
    <location>
        <begin position="335"/>
        <end position="357"/>
    </location>
</feature>
<dbReference type="PROSITE" id="PS51012">
    <property type="entry name" value="ABC_TM2"/>
    <property type="match status" value="1"/>
</dbReference>
<sequence>MRGILYAQLKLLVRNPATFLLMTGICILFAIFLGNTGSNTGYVPVYSEMGEEKTEQVIEYLQETDTQSFEQNEKAEVVRAVREGDAIAGLYLYDDHYELLVATKAPTFPILEQNVQKAFGRYLQEERLLESDKINAHEVINQLEEPMFIVETKTFFGEDSFVYDPQLQVIFGFAVFFVIYTIAFNVLQITVAREQGIWDRFILSPVKKWEMYLGILSYAFVLGYIQVVIVFSVFKYGFGVDFHGGFGEALVVLIPYVLSIVSLSVFIVGVSKNIQTFQGLISLLAVSLAMIGGSYWPIEIVSNKILLALSKIDPITYIMEGLKSVTVYGQSLTEVMYPVSILLLMSVIMIGLGINIMERRE</sequence>
<dbReference type="InterPro" id="IPR052902">
    <property type="entry name" value="ABC-2_transporter"/>
</dbReference>
<dbReference type="RefSeq" id="WP_153729385.1">
    <property type="nucleotide sequence ID" value="NZ_WJNH01000009.1"/>
</dbReference>
<dbReference type="PANTHER" id="PTHR43027:SF1">
    <property type="entry name" value="DOXORUBICIN RESISTANCE ABC TRANSPORTER PERMEASE PROTEIN DRRC-RELATED"/>
    <property type="match status" value="1"/>
</dbReference>
<keyword evidence="8" id="KW-1185">Reference proteome</keyword>
<feature type="transmembrane region" description="Helical" evidence="5">
    <location>
        <begin position="212"/>
        <end position="234"/>
    </location>
</feature>
<feature type="transmembrane region" description="Helical" evidence="5">
    <location>
        <begin position="12"/>
        <end position="33"/>
    </location>
</feature>
<evidence type="ECO:0000256" key="2">
    <source>
        <dbReference type="ARBA" id="ARBA00022692"/>
    </source>
</evidence>
<dbReference type="GO" id="GO:0016020">
    <property type="term" value="C:membrane"/>
    <property type="evidence" value="ECO:0007669"/>
    <property type="project" value="UniProtKB-SubCell"/>
</dbReference>
<keyword evidence="3 5" id="KW-1133">Transmembrane helix</keyword>
<name>A0A6G1X9C5_9BACI</name>
<evidence type="ECO:0000313" key="7">
    <source>
        <dbReference type="EMBL" id="MRG87505.1"/>
    </source>
</evidence>
<dbReference type="InterPro" id="IPR047817">
    <property type="entry name" value="ABC2_TM_bact-type"/>
</dbReference>
<protein>
    <submittedName>
        <fullName evidence="7">ABC transporter permease</fullName>
    </submittedName>
</protein>
<gene>
    <name evidence="7" type="ORF">GH754_14520</name>
</gene>
<organism evidence="7 8">
    <name type="scientific">Salinibacillus xinjiangensis</name>
    <dbReference type="NCBI Taxonomy" id="1229268"/>
    <lineage>
        <taxon>Bacteria</taxon>
        <taxon>Bacillati</taxon>
        <taxon>Bacillota</taxon>
        <taxon>Bacilli</taxon>
        <taxon>Bacillales</taxon>
        <taxon>Bacillaceae</taxon>
        <taxon>Salinibacillus</taxon>
    </lineage>
</organism>
<feature type="transmembrane region" description="Helical" evidence="5">
    <location>
        <begin position="246"/>
        <end position="268"/>
    </location>
</feature>
<evidence type="ECO:0000256" key="5">
    <source>
        <dbReference type="SAM" id="Phobius"/>
    </source>
</evidence>